<dbReference type="InterPro" id="IPR004223">
    <property type="entry name" value="VitB12-dep_Met_synth_activ_dom"/>
</dbReference>
<dbReference type="EMBL" id="BARV01040687">
    <property type="protein sequence ID" value="GAI56332.1"/>
    <property type="molecule type" value="Genomic_DNA"/>
</dbReference>
<sequence>FVTTCGREIDELNLSCDDFLKAFWLDQIKEVTLYSACRYLNDYLNRKYALSKTSSMSPGSGDVTVWPIEQQRALFSLFGGVKELIGVELTDSFLMIPNKSVSGIIFPTEIDFRSCQVCHRENCPSRSAPFDKILWQRCQDAKSTT</sequence>
<dbReference type="AlphaFoldDB" id="X1PJ45"/>
<dbReference type="Pfam" id="PF02965">
    <property type="entry name" value="Met_synt_B12"/>
    <property type="match status" value="1"/>
</dbReference>
<reference evidence="2" key="1">
    <citation type="journal article" date="2014" name="Front. Microbiol.">
        <title>High frequency of phylogenetically diverse reductive dehalogenase-homologous genes in deep subseafloor sedimentary metagenomes.</title>
        <authorList>
            <person name="Kawai M."/>
            <person name="Futagami T."/>
            <person name="Toyoda A."/>
            <person name="Takaki Y."/>
            <person name="Nishi S."/>
            <person name="Hori S."/>
            <person name="Arai W."/>
            <person name="Tsubouchi T."/>
            <person name="Morono Y."/>
            <person name="Uchiyama I."/>
            <person name="Ito T."/>
            <person name="Fujiyama A."/>
            <person name="Inagaki F."/>
            <person name="Takami H."/>
        </authorList>
    </citation>
    <scope>NUCLEOTIDE SEQUENCE</scope>
    <source>
        <strain evidence="2">Expedition CK06-06</strain>
    </source>
</reference>
<comment type="caution">
    <text evidence="2">The sequence shown here is derived from an EMBL/GenBank/DDBJ whole genome shotgun (WGS) entry which is preliminary data.</text>
</comment>
<proteinExistence type="predicted"/>
<dbReference type="GO" id="GO:0008705">
    <property type="term" value="F:methionine synthase activity"/>
    <property type="evidence" value="ECO:0007669"/>
    <property type="project" value="InterPro"/>
</dbReference>
<organism evidence="2">
    <name type="scientific">marine sediment metagenome</name>
    <dbReference type="NCBI Taxonomy" id="412755"/>
    <lineage>
        <taxon>unclassified sequences</taxon>
        <taxon>metagenomes</taxon>
        <taxon>ecological metagenomes</taxon>
    </lineage>
</organism>
<dbReference type="SUPFAM" id="SSF56507">
    <property type="entry name" value="Methionine synthase activation domain-like"/>
    <property type="match status" value="1"/>
</dbReference>
<dbReference type="Gene3D" id="3.40.109.40">
    <property type="match status" value="1"/>
</dbReference>
<evidence type="ECO:0000313" key="2">
    <source>
        <dbReference type="EMBL" id="GAI56332.1"/>
    </source>
</evidence>
<feature type="domain" description="AdoMet activation" evidence="1">
    <location>
        <begin position="69"/>
        <end position="107"/>
    </location>
</feature>
<name>X1PJ45_9ZZZZ</name>
<feature type="non-terminal residue" evidence="2">
    <location>
        <position position="1"/>
    </location>
</feature>
<dbReference type="InterPro" id="IPR037010">
    <property type="entry name" value="VitB12-dep_Met_synth_activ_sf"/>
</dbReference>
<gene>
    <name evidence="2" type="ORF">S06H3_61903</name>
</gene>
<accession>X1PJ45</accession>
<evidence type="ECO:0000259" key="1">
    <source>
        <dbReference type="Pfam" id="PF02965"/>
    </source>
</evidence>
<protein>
    <recommendedName>
        <fullName evidence="1">AdoMet activation domain-containing protein</fullName>
    </recommendedName>
</protein>